<dbReference type="AlphaFoldDB" id="A0A2K3M4V1"/>
<organism evidence="2 3">
    <name type="scientific">Trifolium pratense</name>
    <name type="common">Red clover</name>
    <dbReference type="NCBI Taxonomy" id="57577"/>
    <lineage>
        <taxon>Eukaryota</taxon>
        <taxon>Viridiplantae</taxon>
        <taxon>Streptophyta</taxon>
        <taxon>Embryophyta</taxon>
        <taxon>Tracheophyta</taxon>
        <taxon>Spermatophyta</taxon>
        <taxon>Magnoliopsida</taxon>
        <taxon>eudicotyledons</taxon>
        <taxon>Gunneridae</taxon>
        <taxon>Pentapetalae</taxon>
        <taxon>rosids</taxon>
        <taxon>fabids</taxon>
        <taxon>Fabales</taxon>
        <taxon>Fabaceae</taxon>
        <taxon>Papilionoideae</taxon>
        <taxon>50 kb inversion clade</taxon>
        <taxon>NPAAA clade</taxon>
        <taxon>Hologalegina</taxon>
        <taxon>IRL clade</taxon>
        <taxon>Trifolieae</taxon>
        <taxon>Trifolium</taxon>
    </lineage>
</organism>
<reference evidence="2 3" key="1">
    <citation type="journal article" date="2014" name="Am. J. Bot.">
        <title>Genome assembly and annotation for red clover (Trifolium pratense; Fabaceae).</title>
        <authorList>
            <person name="Istvanek J."/>
            <person name="Jaros M."/>
            <person name="Krenek A."/>
            <person name="Repkova J."/>
        </authorList>
    </citation>
    <scope>NUCLEOTIDE SEQUENCE [LARGE SCALE GENOMIC DNA]</scope>
    <source>
        <strain evidence="3">cv. Tatra</strain>
        <tissue evidence="2">Young leaves</tissue>
    </source>
</reference>
<evidence type="ECO:0000313" key="3">
    <source>
        <dbReference type="Proteomes" id="UP000236291"/>
    </source>
</evidence>
<reference evidence="2 3" key="2">
    <citation type="journal article" date="2017" name="Front. Plant Sci.">
        <title>Gene Classification and Mining of Molecular Markers Useful in Red Clover (Trifolium pratense) Breeding.</title>
        <authorList>
            <person name="Istvanek J."/>
            <person name="Dluhosova J."/>
            <person name="Dluhos P."/>
            <person name="Patkova L."/>
            <person name="Nedelnik J."/>
            <person name="Repkova J."/>
        </authorList>
    </citation>
    <scope>NUCLEOTIDE SEQUENCE [LARGE SCALE GENOMIC DNA]</scope>
    <source>
        <strain evidence="3">cv. Tatra</strain>
        <tissue evidence="2">Young leaves</tissue>
    </source>
</reference>
<accession>A0A2K3M4V1</accession>
<sequence>MKGNRRRQGNVEKERSHMEGDGTQVLLRNGYPKAYDPTISFKTCKFDHAAPPAIVTVSQHEIMVIDLRIIRSYAAARDLAILFSSLNSL</sequence>
<feature type="compositionally biased region" description="Basic and acidic residues" evidence="1">
    <location>
        <begin position="9"/>
        <end position="20"/>
    </location>
</feature>
<feature type="region of interest" description="Disordered" evidence="1">
    <location>
        <begin position="1"/>
        <end position="23"/>
    </location>
</feature>
<dbReference type="Proteomes" id="UP000236291">
    <property type="component" value="Unassembled WGS sequence"/>
</dbReference>
<evidence type="ECO:0000313" key="2">
    <source>
        <dbReference type="EMBL" id="PNX85817.1"/>
    </source>
</evidence>
<protein>
    <submittedName>
        <fullName evidence="2">Uncharacterized protein</fullName>
    </submittedName>
</protein>
<evidence type="ECO:0000256" key="1">
    <source>
        <dbReference type="SAM" id="MobiDB-lite"/>
    </source>
</evidence>
<proteinExistence type="predicted"/>
<comment type="caution">
    <text evidence="2">The sequence shown here is derived from an EMBL/GenBank/DDBJ whole genome shotgun (WGS) entry which is preliminary data.</text>
</comment>
<gene>
    <name evidence="2" type="ORF">L195_g041891</name>
</gene>
<dbReference type="EMBL" id="ASHM01049671">
    <property type="protein sequence ID" value="PNX85817.1"/>
    <property type="molecule type" value="Genomic_DNA"/>
</dbReference>
<name>A0A2K3M4V1_TRIPR</name>